<reference evidence="2" key="1">
    <citation type="submission" date="2016-10" db="EMBL/GenBank/DDBJ databases">
        <authorList>
            <person name="Varghese N."/>
            <person name="Submissions S."/>
        </authorList>
    </citation>
    <scope>NUCLEOTIDE SEQUENCE [LARGE SCALE GENOMIC DNA]</scope>
    <source>
        <strain evidence="2">ATCC 35263</strain>
    </source>
</reference>
<dbReference type="RefSeq" id="WP_093118683.1">
    <property type="nucleotide sequence ID" value="NZ_FNWJ01000002.1"/>
</dbReference>
<protein>
    <submittedName>
        <fullName evidence="1">Uncharacterized protein</fullName>
    </submittedName>
</protein>
<proteinExistence type="predicted"/>
<dbReference type="OrthoDB" id="8771597at2"/>
<evidence type="ECO:0000313" key="1">
    <source>
        <dbReference type="EMBL" id="SEH15670.1"/>
    </source>
</evidence>
<name>A0A1H6FZD4_THEAL</name>
<dbReference type="Proteomes" id="UP000222056">
    <property type="component" value="Unassembled WGS sequence"/>
</dbReference>
<sequence length="336" mass="36644">MSPSWTFGWGTFDVGNWPSACWRPYGASSPFNQTFAELQAQGRVRPLSNSSQIVGQLMDWGGPIGMNTGDWQHPIYFSRPTDPVFTIHCTEQWGTCDVEGAQVRIPAQARPAGGTDKHLAVIDQQTGWEYDFWNVQKDGPVGQGGVLNISWGGKTRIDGNGLGTNATAAHFGLAAGIVRGEELKAGRIEHALFLAVRCTNGSSVWPSAPNGTGAPCSSTYRGSAPPMGALVRLEMTDAQIDALPVPAWKKPILKALARYGSYIGDTTGNPAMWWQFQAGESYTSFGYEDPVAQFARDNQAQGGISYDPTYDDWHFDIKSGVDWRQYLRVYQVAPPS</sequence>
<dbReference type="AlphaFoldDB" id="A0A1H6FZD4"/>
<evidence type="ECO:0000313" key="2">
    <source>
        <dbReference type="Proteomes" id="UP000222056"/>
    </source>
</evidence>
<accession>A0A1H6FZD4</accession>
<gene>
    <name evidence="1" type="ORF">SAMN02745716_2025</name>
</gene>
<organism evidence="1 2">
    <name type="scientific">Thermoleophilum album</name>
    <dbReference type="NCBI Taxonomy" id="29539"/>
    <lineage>
        <taxon>Bacteria</taxon>
        <taxon>Bacillati</taxon>
        <taxon>Actinomycetota</taxon>
        <taxon>Thermoleophilia</taxon>
        <taxon>Thermoleophilales</taxon>
        <taxon>Thermoleophilaceae</taxon>
        <taxon>Thermoleophilum</taxon>
    </lineage>
</organism>
<dbReference type="EMBL" id="FNWJ01000002">
    <property type="protein sequence ID" value="SEH15670.1"/>
    <property type="molecule type" value="Genomic_DNA"/>
</dbReference>
<dbReference type="STRING" id="29539.SAMN02745716_2025"/>
<keyword evidence="2" id="KW-1185">Reference proteome</keyword>